<sequence length="152" mass="17652">MKRFGLLLLCVALSLYIFAENKEKSAIERAVKDYIQSQHRVLPDMMANGIDTSLAKRTYWESEEGNEFILESTYEDMVNLAGVYNKNGDKFPASPRVDIDIYDIDERVASVKLTADDWIDYMHLYKNGEGQWKVINVLWQLNNINDHVSKKR</sequence>
<organism evidence="2 3">
    <name type="scientific">Fluctibacter corallii</name>
    <dbReference type="NCBI Taxonomy" id="2984329"/>
    <lineage>
        <taxon>Bacteria</taxon>
        <taxon>Pseudomonadati</taxon>
        <taxon>Pseudomonadota</taxon>
        <taxon>Gammaproteobacteria</taxon>
        <taxon>Alteromonadales</taxon>
        <taxon>Alteromonadaceae</taxon>
        <taxon>Fluctibacter</taxon>
    </lineage>
</organism>
<protein>
    <submittedName>
        <fullName evidence="2">Nuclear transport factor 2 family protein</fullName>
    </submittedName>
</protein>
<dbReference type="Gene3D" id="3.10.450.50">
    <property type="match status" value="1"/>
</dbReference>
<keyword evidence="1" id="KW-0732">Signal</keyword>
<accession>A0ABT3A4S9</accession>
<evidence type="ECO:0000313" key="3">
    <source>
        <dbReference type="Proteomes" id="UP001652504"/>
    </source>
</evidence>
<comment type="caution">
    <text evidence="2">The sequence shown here is derived from an EMBL/GenBank/DDBJ whole genome shotgun (WGS) entry which is preliminary data.</text>
</comment>
<feature type="chain" id="PRO_5046270944" evidence="1">
    <location>
        <begin position="20"/>
        <end position="152"/>
    </location>
</feature>
<proteinExistence type="predicted"/>
<name>A0ABT3A4S9_9ALTE</name>
<evidence type="ECO:0000313" key="2">
    <source>
        <dbReference type="EMBL" id="MCV2883676.1"/>
    </source>
</evidence>
<dbReference type="EMBL" id="JAOWKX010000001">
    <property type="protein sequence ID" value="MCV2883676.1"/>
    <property type="molecule type" value="Genomic_DNA"/>
</dbReference>
<dbReference type="InterPro" id="IPR039437">
    <property type="entry name" value="FrzH/put_lumazine-bd"/>
</dbReference>
<gene>
    <name evidence="2" type="ORF">OE749_03040</name>
</gene>
<evidence type="ECO:0000256" key="1">
    <source>
        <dbReference type="SAM" id="SignalP"/>
    </source>
</evidence>
<feature type="signal peptide" evidence="1">
    <location>
        <begin position="1"/>
        <end position="19"/>
    </location>
</feature>
<keyword evidence="3" id="KW-1185">Reference proteome</keyword>
<dbReference type="Proteomes" id="UP001652504">
    <property type="component" value="Unassembled WGS sequence"/>
</dbReference>
<dbReference type="SUPFAM" id="SSF54427">
    <property type="entry name" value="NTF2-like"/>
    <property type="match status" value="1"/>
</dbReference>
<dbReference type="Pfam" id="PF12893">
    <property type="entry name" value="Lumazine_bd_2"/>
    <property type="match status" value="1"/>
</dbReference>
<dbReference type="InterPro" id="IPR032710">
    <property type="entry name" value="NTF2-like_dom_sf"/>
</dbReference>
<dbReference type="RefSeq" id="WP_263710872.1">
    <property type="nucleotide sequence ID" value="NZ_JAOWKX010000001.1"/>
</dbReference>
<reference evidence="2 3" key="1">
    <citation type="submission" date="2022-10" db="EMBL/GenBank/DDBJ databases">
        <title>Aestuariibacter sp. AA17 isolated from Montipora capitata coral fragment.</title>
        <authorList>
            <person name="Emsley S.A."/>
            <person name="Pfannmuller K.M."/>
            <person name="Loughran R.M."/>
            <person name="Shlafstein M."/>
            <person name="Papke E."/>
            <person name="Saw J.H."/>
            <person name="Ushijima B."/>
            <person name="Videau P."/>
        </authorList>
    </citation>
    <scope>NUCLEOTIDE SEQUENCE [LARGE SCALE GENOMIC DNA]</scope>
    <source>
        <strain evidence="2 3">AA17</strain>
    </source>
</reference>